<protein>
    <submittedName>
        <fullName evidence="3">PF06114 domain protein</fullName>
    </submittedName>
</protein>
<gene>
    <name evidence="3" type="ORF">T630_2212</name>
</gene>
<evidence type="ECO:0000259" key="2">
    <source>
        <dbReference type="PROSITE" id="PS50943"/>
    </source>
</evidence>
<dbReference type="Gene3D" id="1.10.10.2910">
    <property type="match status" value="1"/>
</dbReference>
<dbReference type="InterPro" id="IPR010982">
    <property type="entry name" value="Lambda_DNA-bd_dom_sf"/>
</dbReference>
<organism evidence="3 4">
    <name type="scientific">Acinetobacter baumannii MRSN 3527</name>
    <dbReference type="NCBI Taxonomy" id="1409923"/>
    <lineage>
        <taxon>Bacteria</taxon>
        <taxon>Pseudomonadati</taxon>
        <taxon>Pseudomonadota</taxon>
        <taxon>Gammaproteobacteria</taxon>
        <taxon>Moraxellales</taxon>
        <taxon>Moraxellaceae</taxon>
        <taxon>Acinetobacter</taxon>
        <taxon>Acinetobacter calcoaceticus/baumannii complex</taxon>
    </lineage>
</organism>
<dbReference type="PANTHER" id="PTHR43236:SF1">
    <property type="entry name" value="BLL7220 PROTEIN"/>
    <property type="match status" value="1"/>
</dbReference>
<comment type="similarity">
    <text evidence="1">Belongs to the short-chain fatty acyl-CoA assimilation regulator (ScfR) family.</text>
</comment>
<dbReference type="RefSeq" id="WP_079452991.1">
    <property type="nucleotide sequence ID" value="NZ_JPHZ01000007.1"/>
</dbReference>
<dbReference type="Gene3D" id="1.10.260.40">
    <property type="entry name" value="lambda repressor-like DNA-binding domains"/>
    <property type="match status" value="1"/>
</dbReference>
<reference evidence="3 4" key="1">
    <citation type="submission" date="2014-07" db="EMBL/GenBank/DDBJ databases">
        <authorList>
            <person name="Harkins D.M."/>
            <person name="Lesho E."/>
            <person name="Waterman P.E."/>
            <person name="Chan A."/>
            <person name="Fouts D.E."/>
        </authorList>
    </citation>
    <scope>NUCLEOTIDE SEQUENCE [LARGE SCALE GENOMIC DNA]</scope>
    <source>
        <strain evidence="3 4">MRSN 3527</strain>
    </source>
</reference>
<dbReference type="PROSITE" id="PS50943">
    <property type="entry name" value="HTH_CROC1"/>
    <property type="match status" value="1"/>
</dbReference>
<dbReference type="Pfam" id="PF06114">
    <property type="entry name" value="Peptidase_M78"/>
    <property type="match status" value="1"/>
</dbReference>
<sequence length="359" mass="41061">MSNLTFNPELLRIVRQFRGFGQTALAKMASLSQGTLSKIEAGLLEPNEEMVSNLAKVLNFPVSLFYETYKPFGLPLSVHPMYRKNSSIGKRAIEQLEAELNIRLFNSMKLVKAIEFEEDLPLPFLSLDIYETPEKVAELLRRTWLIPNGPLKNLTDYVERAGCLVFHCDFSQEGVSGVTIKVPGLNPCIFIDKNMPSDRQRFTLAHELGHAIMHKLPSENMEDEANRFASALLMPSKDIRPYLTGKITLEKLATLKLVWKVSMNALLKTAEREGLLTPSQKKYLWIQMTKNGYRTKEPVELDFPKEKAVTIDQIFEYYREDLGYSIDELSNLLQTPKEDIDSLYSLNIVKKKPNIRILE</sequence>
<feature type="domain" description="HTH cro/C1-type" evidence="2">
    <location>
        <begin position="11"/>
        <end position="65"/>
    </location>
</feature>
<dbReference type="Pfam" id="PF01381">
    <property type="entry name" value="HTH_3"/>
    <property type="match status" value="1"/>
</dbReference>
<dbReference type="GO" id="GO:0003677">
    <property type="term" value="F:DNA binding"/>
    <property type="evidence" value="ECO:0007669"/>
    <property type="project" value="InterPro"/>
</dbReference>
<dbReference type="InterPro" id="IPR001387">
    <property type="entry name" value="Cro/C1-type_HTH"/>
</dbReference>
<dbReference type="EMBL" id="JPHZ01000007">
    <property type="protein sequence ID" value="KLT91267.1"/>
    <property type="molecule type" value="Genomic_DNA"/>
</dbReference>
<dbReference type="SMART" id="SM00530">
    <property type="entry name" value="HTH_XRE"/>
    <property type="match status" value="1"/>
</dbReference>
<dbReference type="Proteomes" id="UP000036122">
    <property type="component" value="Unassembled WGS sequence"/>
</dbReference>
<proteinExistence type="inferred from homology"/>
<dbReference type="AlphaFoldDB" id="A0A0J1A9G9"/>
<evidence type="ECO:0000313" key="3">
    <source>
        <dbReference type="EMBL" id="KLT91267.1"/>
    </source>
</evidence>
<evidence type="ECO:0000313" key="4">
    <source>
        <dbReference type="Proteomes" id="UP000036122"/>
    </source>
</evidence>
<dbReference type="InterPro" id="IPR052345">
    <property type="entry name" value="Rad_response_metalloprotease"/>
</dbReference>
<dbReference type="PATRIC" id="fig|1409923.3.peg.369"/>
<dbReference type="CDD" id="cd00093">
    <property type="entry name" value="HTH_XRE"/>
    <property type="match status" value="1"/>
</dbReference>
<dbReference type="SUPFAM" id="SSF47413">
    <property type="entry name" value="lambda repressor-like DNA-binding domains"/>
    <property type="match status" value="1"/>
</dbReference>
<comment type="caution">
    <text evidence="3">The sequence shown here is derived from an EMBL/GenBank/DDBJ whole genome shotgun (WGS) entry which is preliminary data.</text>
</comment>
<dbReference type="InterPro" id="IPR010359">
    <property type="entry name" value="IrrE_HExxH"/>
</dbReference>
<name>A0A0J1A9G9_ACIBA</name>
<evidence type="ECO:0000256" key="1">
    <source>
        <dbReference type="ARBA" id="ARBA00007227"/>
    </source>
</evidence>
<accession>A0A0J1A9G9</accession>
<dbReference type="PANTHER" id="PTHR43236">
    <property type="entry name" value="ANTITOXIN HIGA1"/>
    <property type="match status" value="1"/>
</dbReference>